<protein>
    <recommendedName>
        <fullName evidence="14">UDP-N-acetylmuramyl-tripeptide synthetase</fullName>
    </recommendedName>
</protein>
<dbReference type="OrthoDB" id="9800958at2"/>
<dbReference type="InterPro" id="IPR036615">
    <property type="entry name" value="Mur_ligase_C_dom_sf"/>
</dbReference>
<evidence type="ECO:0000256" key="3">
    <source>
        <dbReference type="ARBA" id="ARBA00022618"/>
    </source>
</evidence>
<evidence type="ECO:0000259" key="10">
    <source>
        <dbReference type="Pfam" id="PF02875"/>
    </source>
</evidence>
<dbReference type="PANTHER" id="PTHR23135">
    <property type="entry name" value="MUR LIGASE FAMILY MEMBER"/>
    <property type="match status" value="1"/>
</dbReference>
<comment type="similarity">
    <text evidence="2">Belongs to the MurCDEF family. MurE subfamily.</text>
</comment>
<dbReference type="Pfam" id="PF01225">
    <property type="entry name" value="Mur_ligase"/>
    <property type="match status" value="1"/>
</dbReference>
<accession>A0A098MH53</accession>
<dbReference type="GO" id="GO:0016881">
    <property type="term" value="F:acid-amino acid ligase activity"/>
    <property type="evidence" value="ECO:0007669"/>
    <property type="project" value="InterPro"/>
</dbReference>
<dbReference type="InterPro" id="IPR013221">
    <property type="entry name" value="Mur_ligase_cen"/>
</dbReference>
<dbReference type="InterPro" id="IPR004101">
    <property type="entry name" value="Mur_ligase_C"/>
</dbReference>
<dbReference type="eggNOG" id="COG0769">
    <property type="taxonomic scope" value="Bacteria"/>
</dbReference>
<dbReference type="GO" id="GO:0009252">
    <property type="term" value="P:peptidoglycan biosynthetic process"/>
    <property type="evidence" value="ECO:0007669"/>
    <property type="project" value="UniProtKB-UniPathway"/>
</dbReference>
<evidence type="ECO:0000259" key="9">
    <source>
        <dbReference type="Pfam" id="PF01225"/>
    </source>
</evidence>
<proteinExistence type="inferred from homology"/>
<evidence type="ECO:0000313" key="12">
    <source>
        <dbReference type="EMBL" id="KGE20892.1"/>
    </source>
</evidence>
<evidence type="ECO:0000256" key="1">
    <source>
        <dbReference type="ARBA" id="ARBA00004752"/>
    </source>
</evidence>
<evidence type="ECO:0000256" key="2">
    <source>
        <dbReference type="ARBA" id="ARBA00005898"/>
    </source>
</evidence>
<dbReference type="PANTHER" id="PTHR23135:SF4">
    <property type="entry name" value="UDP-N-ACETYLMURAMOYL-L-ALANYL-D-GLUTAMATE--2,6-DIAMINOPIMELATE LIGASE MURE HOMOLOG, CHLOROPLASTIC"/>
    <property type="match status" value="1"/>
</dbReference>
<gene>
    <name evidence="12" type="ORF">PWYN_01555</name>
</gene>
<dbReference type="Gene3D" id="3.40.1390.10">
    <property type="entry name" value="MurE/MurF, N-terminal domain"/>
    <property type="match status" value="1"/>
</dbReference>
<keyword evidence="13" id="KW-1185">Reference proteome</keyword>
<dbReference type="Gene3D" id="3.40.1190.10">
    <property type="entry name" value="Mur-like, catalytic domain"/>
    <property type="match status" value="1"/>
</dbReference>
<keyword evidence="6 8" id="KW-0131">Cell cycle</keyword>
<dbReference type="AlphaFoldDB" id="A0A098MH53"/>
<dbReference type="SUPFAM" id="SSF63418">
    <property type="entry name" value="MurE/MurF N-terminal domain"/>
    <property type="match status" value="1"/>
</dbReference>
<keyword evidence="4 8" id="KW-0133">Cell shape</keyword>
<dbReference type="InterPro" id="IPR035911">
    <property type="entry name" value="MurE/MurF_N"/>
</dbReference>
<dbReference type="InterPro" id="IPR005761">
    <property type="entry name" value="UDP-N-AcMur-Glu-dNH2Pim_ligase"/>
</dbReference>
<dbReference type="RefSeq" id="WP_036647656.1">
    <property type="nucleotide sequence ID" value="NZ_JQCR01000001.1"/>
</dbReference>
<evidence type="ECO:0000313" key="13">
    <source>
        <dbReference type="Proteomes" id="UP000029734"/>
    </source>
</evidence>
<dbReference type="Gene3D" id="3.90.190.20">
    <property type="entry name" value="Mur ligase, C-terminal domain"/>
    <property type="match status" value="1"/>
</dbReference>
<dbReference type="GO" id="GO:0071555">
    <property type="term" value="P:cell wall organization"/>
    <property type="evidence" value="ECO:0007669"/>
    <property type="project" value="UniProtKB-KW"/>
</dbReference>
<dbReference type="NCBIfam" id="TIGR01085">
    <property type="entry name" value="murE"/>
    <property type="match status" value="1"/>
</dbReference>
<dbReference type="NCBIfam" id="NF001126">
    <property type="entry name" value="PRK00139.1-4"/>
    <property type="match status" value="1"/>
</dbReference>
<reference evidence="12 13" key="1">
    <citation type="submission" date="2014-08" db="EMBL/GenBank/DDBJ databases">
        <authorList>
            <person name="den Bakker H.C."/>
        </authorList>
    </citation>
    <scope>NUCLEOTIDE SEQUENCE [LARGE SCALE GENOMIC DNA]</scope>
    <source>
        <strain evidence="12 13">DSM 18334</strain>
    </source>
</reference>
<dbReference type="Proteomes" id="UP000029734">
    <property type="component" value="Unassembled WGS sequence"/>
</dbReference>
<comment type="pathway">
    <text evidence="1 8">Cell wall biogenesis; peptidoglycan biosynthesis.</text>
</comment>
<dbReference type="SUPFAM" id="SSF53244">
    <property type="entry name" value="MurD-like peptide ligases, peptide-binding domain"/>
    <property type="match status" value="1"/>
</dbReference>
<keyword evidence="7 8" id="KW-0961">Cell wall biogenesis/degradation</keyword>
<dbReference type="InterPro" id="IPR036565">
    <property type="entry name" value="Mur-like_cat_sf"/>
</dbReference>
<dbReference type="STRING" id="268407.PWYN_01555"/>
<dbReference type="EMBL" id="JQCR01000001">
    <property type="protein sequence ID" value="KGE20892.1"/>
    <property type="molecule type" value="Genomic_DNA"/>
</dbReference>
<evidence type="ECO:0000256" key="5">
    <source>
        <dbReference type="ARBA" id="ARBA00022984"/>
    </source>
</evidence>
<dbReference type="GO" id="GO:0005737">
    <property type="term" value="C:cytoplasm"/>
    <property type="evidence" value="ECO:0007669"/>
    <property type="project" value="UniProtKB-SubCell"/>
</dbReference>
<dbReference type="GO" id="GO:0051301">
    <property type="term" value="P:cell division"/>
    <property type="evidence" value="ECO:0007669"/>
    <property type="project" value="UniProtKB-KW"/>
</dbReference>
<reference evidence="12 13" key="2">
    <citation type="submission" date="2014-10" db="EMBL/GenBank/DDBJ databases">
        <title>Comparative genomics of the Paenibacillus odorifer group.</title>
        <authorList>
            <person name="Tsai Y.-C."/>
            <person name="Martin N."/>
            <person name="Korlach J."/>
            <person name="Wiedmann M."/>
        </authorList>
    </citation>
    <scope>NUCLEOTIDE SEQUENCE [LARGE SCALE GENOMIC DNA]</scope>
    <source>
        <strain evidence="12 13">DSM 18334</strain>
    </source>
</reference>
<dbReference type="Pfam" id="PF02875">
    <property type="entry name" value="Mur_ligase_C"/>
    <property type="match status" value="1"/>
</dbReference>
<dbReference type="GO" id="GO:0005524">
    <property type="term" value="F:ATP binding"/>
    <property type="evidence" value="ECO:0007669"/>
    <property type="project" value="InterPro"/>
</dbReference>
<dbReference type="InterPro" id="IPR000713">
    <property type="entry name" value="Mur_ligase_N"/>
</dbReference>
<evidence type="ECO:0008006" key="14">
    <source>
        <dbReference type="Google" id="ProtNLM"/>
    </source>
</evidence>
<feature type="domain" description="Mur ligase N-terminal catalytic" evidence="9">
    <location>
        <begin position="23"/>
        <end position="95"/>
    </location>
</feature>
<sequence length="476" mass="52859">MKLYALLDHIGTGKNIHFPDIDIQGISINSNTVQTGEIFVAIPGFKVDGHNFIDKAIEAGVSVVVGEKDLTNLTVPYIQVPSSRSALAQIACLYYGNPSQKKTVIGITGTNGKTTTSFMLKAILEACGQTCSLFGSLNNVVNGQVFSTKNTTPDALELQRQLALSEDEYAIIEVSSQGLTQYRVAGMQFDYCLFTNLDRDHLDYHQDMDEYFSVKAGLFDQLKPEGKAIVNHYNHWGKKLIPRLNLRDEHILLLGDEDNYDLKVNRCITTGSTQIVEANQTYNLNLKILGFHNVLNASMAFLTARQMGLSSSSIIKALEMFPGVPGRFEILKHPIGAIIVIDYAHTAEAFNHCLQTAKEAGATRVFHIFGFRGNRDTGKRREMVNVSQELSDVSILTFDDLDGVTYHEMEQSLYDLNPKGLVIPDRTLAIKEALEQVDEGDWVFITGKGAETYELEFQIPAISDKATVQYILSLEE</sequence>
<feature type="domain" description="Mur ligase C-terminal" evidence="10">
    <location>
        <begin position="326"/>
        <end position="449"/>
    </location>
</feature>
<organism evidence="12 13">
    <name type="scientific">Paenibacillus wynnii</name>
    <dbReference type="NCBI Taxonomy" id="268407"/>
    <lineage>
        <taxon>Bacteria</taxon>
        <taxon>Bacillati</taxon>
        <taxon>Bacillota</taxon>
        <taxon>Bacilli</taxon>
        <taxon>Bacillales</taxon>
        <taxon>Paenibacillaceae</taxon>
        <taxon>Paenibacillus</taxon>
    </lineage>
</organism>
<dbReference type="Pfam" id="PF08245">
    <property type="entry name" value="Mur_ligase_M"/>
    <property type="match status" value="1"/>
</dbReference>
<keyword evidence="3 8" id="KW-0132">Cell division</keyword>
<comment type="subcellular location">
    <subcellularLocation>
        <location evidence="8">Cytoplasm</location>
    </subcellularLocation>
</comment>
<feature type="domain" description="Mur ligase central" evidence="11">
    <location>
        <begin position="107"/>
        <end position="303"/>
    </location>
</feature>
<evidence type="ECO:0000256" key="6">
    <source>
        <dbReference type="ARBA" id="ARBA00023306"/>
    </source>
</evidence>
<evidence type="ECO:0000256" key="8">
    <source>
        <dbReference type="RuleBase" id="RU004135"/>
    </source>
</evidence>
<keyword evidence="5 8" id="KW-0573">Peptidoglycan synthesis</keyword>
<name>A0A098MH53_9BACL</name>
<dbReference type="UniPathway" id="UPA00219"/>
<evidence type="ECO:0000256" key="7">
    <source>
        <dbReference type="ARBA" id="ARBA00023316"/>
    </source>
</evidence>
<evidence type="ECO:0000256" key="4">
    <source>
        <dbReference type="ARBA" id="ARBA00022960"/>
    </source>
</evidence>
<evidence type="ECO:0000259" key="11">
    <source>
        <dbReference type="Pfam" id="PF08245"/>
    </source>
</evidence>
<dbReference type="GO" id="GO:0008360">
    <property type="term" value="P:regulation of cell shape"/>
    <property type="evidence" value="ECO:0007669"/>
    <property type="project" value="UniProtKB-KW"/>
</dbReference>
<comment type="caution">
    <text evidence="12">The sequence shown here is derived from an EMBL/GenBank/DDBJ whole genome shotgun (WGS) entry which is preliminary data.</text>
</comment>
<dbReference type="SUPFAM" id="SSF53623">
    <property type="entry name" value="MurD-like peptide ligases, catalytic domain"/>
    <property type="match status" value="1"/>
</dbReference>